<evidence type="ECO:0000313" key="9">
    <source>
        <dbReference type="Proteomes" id="UP000310066"/>
    </source>
</evidence>
<evidence type="ECO:0000259" key="6">
    <source>
        <dbReference type="PROSITE" id="PS50023"/>
    </source>
</evidence>
<feature type="region of interest" description="Disordered" evidence="5">
    <location>
        <begin position="327"/>
        <end position="358"/>
    </location>
</feature>
<feature type="compositionally biased region" description="Polar residues" evidence="5">
    <location>
        <begin position="560"/>
        <end position="570"/>
    </location>
</feature>
<dbReference type="SMART" id="SM00132">
    <property type="entry name" value="LIM"/>
    <property type="match status" value="3"/>
</dbReference>
<dbReference type="GO" id="GO:0003779">
    <property type="term" value="F:actin binding"/>
    <property type="evidence" value="ECO:0007669"/>
    <property type="project" value="TreeGrafter"/>
</dbReference>
<dbReference type="GO" id="GO:0031941">
    <property type="term" value="C:filamentous actin"/>
    <property type="evidence" value="ECO:0007669"/>
    <property type="project" value="TreeGrafter"/>
</dbReference>
<feature type="region of interest" description="Disordered" evidence="5">
    <location>
        <begin position="390"/>
        <end position="472"/>
    </location>
</feature>
<proteinExistence type="predicted"/>
<dbReference type="STRING" id="329885.A0A4U0UZF5"/>
<evidence type="ECO:0000256" key="4">
    <source>
        <dbReference type="PROSITE-ProRule" id="PRU00125"/>
    </source>
</evidence>
<dbReference type="PANTHER" id="PTHR24214">
    <property type="entry name" value="PDZ AND LIM DOMAIN PROTEIN ZASP"/>
    <property type="match status" value="1"/>
</dbReference>
<dbReference type="PROSITE" id="PS00478">
    <property type="entry name" value="LIM_DOMAIN_1"/>
    <property type="match status" value="3"/>
</dbReference>
<feature type="region of interest" description="Disordered" evidence="5">
    <location>
        <begin position="25"/>
        <end position="149"/>
    </location>
</feature>
<dbReference type="InterPro" id="IPR050604">
    <property type="entry name" value="PDZ-LIM_domain"/>
</dbReference>
<gene>
    <name evidence="8" type="ORF">B0A54_06529</name>
    <name evidence="7" type="ORF">LTR91_013472</name>
</gene>
<evidence type="ECO:0000313" key="10">
    <source>
        <dbReference type="Proteomes" id="UP001175353"/>
    </source>
</evidence>
<name>A0A4U0UZF5_9PEZI</name>
<dbReference type="PROSITE" id="PS50023">
    <property type="entry name" value="LIM_DOMAIN_2"/>
    <property type="match status" value="2"/>
</dbReference>
<dbReference type="FunFam" id="2.10.110.10:FF:000077">
    <property type="entry name" value="LIM domain protein"/>
    <property type="match status" value="1"/>
</dbReference>
<evidence type="ECO:0000256" key="1">
    <source>
        <dbReference type="ARBA" id="ARBA00022723"/>
    </source>
</evidence>
<feature type="compositionally biased region" description="Polar residues" evidence="5">
    <location>
        <begin position="405"/>
        <end position="420"/>
    </location>
</feature>
<organism evidence="8 9">
    <name type="scientific">Friedmanniomyces endolithicus</name>
    <dbReference type="NCBI Taxonomy" id="329885"/>
    <lineage>
        <taxon>Eukaryota</taxon>
        <taxon>Fungi</taxon>
        <taxon>Dikarya</taxon>
        <taxon>Ascomycota</taxon>
        <taxon>Pezizomycotina</taxon>
        <taxon>Dothideomycetes</taxon>
        <taxon>Dothideomycetidae</taxon>
        <taxon>Mycosphaerellales</taxon>
        <taxon>Teratosphaeriaceae</taxon>
        <taxon>Friedmanniomyces</taxon>
    </lineage>
</organism>
<dbReference type="GO" id="GO:0030695">
    <property type="term" value="F:GTPase regulator activity"/>
    <property type="evidence" value="ECO:0007669"/>
    <property type="project" value="UniProtKB-ARBA"/>
</dbReference>
<dbReference type="GO" id="GO:0030036">
    <property type="term" value="P:actin cytoskeleton organization"/>
    <property type="evidence" value="ECO:0007669"/>
    <property type="project" value="TreeGrafter"/>
</dbReference>
<dbReference type="Gene3D" id="2.10.110.10">
    <property type="entry name" value="Cysteine Rich Protein"/>
    <property type="match status" value="3"/>
</dbReference>
<feature type="compositionally biased region" description="Basic and acidic residues" evidence="5">
    <location>
        <begin position="252"/>
        <end position="262"/>
    </location>
</feature>
<reference evidence="8 9" key="1">
    <citation type="submission" date="2017-03" db="EMBL/GenBank/DDBJ databases">
        <title>Genomes of endolithic fungi from Antarctica.</title>
        <authorList>
            <person name="Coleine C."/>
            <person name="Masonjones S."/>
            <person name="Stajich J.E."/>
        </authorList>
    </citation>
    <scope>NUCLEOTIDE SEQUENCE [LARGE SCALE GENOMIC DNA]</scope>
    <source>
        <strain evidence="8 9">CCFEE 5311</strain>
    </source>
</reference>
<keyword evidence="10" id="KW-1185">Reference proteome</keyword>
<dbReference type="GO" id="GO:0001725">
    <property type="term" value="C:stress fiber"/>
    <property type="evidence" value="ECO:0007669"/>
    <property type="project" value="TreeGrafter"/>
</dbReference>
<evidence type="ECO:0000313" key="8">
    <source>
        <dbReference type="EMBL" id="TKA41641.1"/>
    </source>
</evidence>
<feature type="compositionally biased region" description="Basic and acidic residues" evidence="5">
    <location>
        <begin position="434"/>
        <end position="445"/>
    </location>
</feature>
<dbReference type="GO" id="GO:0046872">
    <property type="term" value="F:metal ion binding"/>
    <property type="evidence" value="ECO:0007669"/>
    <property type="project" value="UniProtKB-KW"/>
</dbReference>
<dbReference type="GO" id="GO:0051371">
    <property type="term" value="F:muscle alpha-actinin binding"/>
    <property type="evidence" value="ECO:0007669"/>
    <property type="project" value="TreeGrafter"/>
</dbReference>
<dbReference type="Pfam" id="PF00412">
    <property type="entry name" value="LIM"/>
    <property type="match status" value="3"/>
</dbReference>
<comment type="caution">
    <text evidence="8">The sequence shown here is derived from an EMBL/GenBank/DDBJ whole genome shotgun (WGS) entry which is preliminary data.</text>
</comment>
<dbReference type="PANTHER" id="PTHR24214:SF38">
    <property type="entry name" value="PDZ AND LIM DOMAIN PROTEIN ZASP-RELATED"/>
    <property type="match status" value="1"/>
</dbReference>
<evidence type="ECO:0000313" key="7">
    <source>
        <dbReference type="EMBL" id="KAK0977088.1"/>
    </source>
</evidence>
<dbReference type="Proteomes" id="UP001175353">
    <property type="component" value="Unassembled WGS sequence"/>
</dbReference>
<dbReference type="InterPro" id="IPR001781">
    <property type="entry name" value="Znf_LIM"/>
</dbReference>
<feature type="domain" description="LIM zinc-binding" evidence="6">
    <location>
        <begin position="795"/>
        <end position="857"/>
    </location>
</feature>
<keyword evidence="2 4" id="KW-0862">Zinc</keyword>
<dbReference type="OrthoDB" id="15567at2759"/>
<dbReference type="CDD" id="cd08368">
    <property type="entry name" value="LIM"/>
    <property type="match status" value="2"/>
</dbReference>
<sequence>MSQLAQCYTPPRPSRLRECTFAENDDDDLYYGDAGQYLQDLRGQKSSRPSGSRPPPPSKFASLRRTETTPIQSHTSDERPPLPASNSMPAIPGLRPTHRRAESDGRVRSPFAGRPLARPPSTTPDPPAPPTLERPKDLPRPASMPYIENGMRWMEKQEVKSLRLALEDMDLEEETKIHSAAQDEAAELVWKHQNPAAASQSAEAPYANPEVTRDYRSHLRKGSYQRSISQELVPIAESRKLSGGGQRTSVDLPKRDSSDVSRKVSPPTATMSMRKTRTPSGKSFGGLAEAVDIDIAKAFRRASGGSKRIMSGEKKVYMHRNDRIYEDPEEAPTPPKLAPIPEPVKPSITPVQPPSRLRNNPFARVRLQQHAKLEHSMSAPVLPVMKHTSVEIQRNTPTQDKRAWYTSNEPSQLTPPSSREQPGEEDSPIATPTKDGREIRGDDIRAATSKQRKDRSPNLPQPTLVSDKPGRPIVSFKQDWRQKEVVLEEVHTAAASEQRKINREVRTPHSAVYTPTISVPDIKVQDASTPPIPTIIFPDDATVPSIVLPEEPDFATLGSTLQSAPTTPASNIEPPTFSFSGPDDNTPAPTKPQPTAARRPLPVPTRPGLNHAATAPLPMAKPHSTPYARPSGVLCAHCALPIAGRILSATNERFHPGCFVCHQCNTNLECVAFYPEPETRRAERFERIAARGTPGALVPIPAHATHEDVMCLEAEDGHPSLRFYCHLDFHELFSPRCKSCRTPIEGEIIVACGAEWHAGHFFCAQCGDPFGAQTPFVEREGFAWCVGCHTKRTSAKCRGCKGLVLDEVVVKALGADWHGGCFVCSECKGDFGDGRYFLRGESQEPVCVKCEEKRLKA</sequence>
<dbReference type="SUPFAM" id="SSF57716">
    <property type="entry name" value="Glucocorticoid receptor-like (DNA-binding domain)"/>
    <property type="match status" value="3"/>
</dbReference>
<evidence type="ECO:0000256" key="2">
    <source>
        <dbReference type="ARBA" id="ARBA00022833"/>
    </source>
</evidence>
<feature type="compositionally biased region" description="Pro residues" evidence="5">
    <location>
        <begin position="117"/>
        <end position="132"/>
    </location>
</feature>
<dbReference type="Proteomes" id="UP000310066">
    <property type="component" value="Unassembled WGS sequence"/>
</dbReference>
<feature type="compositionally biased region" description="Pro residues" evidence="5">
    <location>
        <begin position="331"/>
        <end position="344"/>
    </location>
</feature>
<evidence type="ECO:0000256" key="3">
    <source>
        <dbReference type="ARBA" id="ARBA00023038"/>
    </source>
</evidence>
<feature type="region of interest" description="Disordered" evidence="5">
    <location>
        <begin position="560"/>
        <end position="604"/>
    </location>
</feature>
<keyword evidence="3 4" id="KW-0440">LIM domain</keyword>
<reference evidence="7" key="2">
    <citation type="submission" date="2023-06" db="EMBL/GenBank/DDBJ databases">
        <title>Black Yeasts Isolated from many extreme environments.</title>
        <authorList>
            <person name="Coleine C."/>
            <person name="Stajich J.E."/>
            <person name="Selbmann L."/>
        </authorList>
    </citation>
    <scope>NUCLEOTIDE SEQUENCE</scope>
    <source>
        <strain evidence="7">CCFEE 5200</strain>
    </source>
</reference>
<protein>
    <recommendedName>
        <fullName evidence="6">LIM zinc-binding domain-containing protein</fullName>
    </recommendedName>
</protein>
<feature type="region of interest" description="Disordered" evidence="5">
    <location>
        <begin position="234"/>
        <end position="283"/>
    </location>
</feature>
<dbReference type="EMBL" id="NAJP01000027">
    <property type="protein sequence ID" value="TKA41641.1"/>
    <property type="molecule type" value="Genomic_DNA"/>
</dbReference>
<evidence type="ECO:0000256" key="5">
    <source>
        <dbReference type="SAM" id="MobiDB-lite"/>
    </source>
</evidence>
<feature type="compositionally biased region" description="Polar residues" evidence="5">
    <location>
        <begin position="267"/>
        <end position="281"/>
    </location>
</feature>
<feature type="domain" description="LIM zinc-binding" evidence="6">
    <location>
        <begin position="633"/>
        <end position="735"/>
    </location>
</feature>
<keyword evidence="1 4" id="KW-0479">Metal-binding</keyword>
<dbReference type="EMBL" id="JAUJLE010000136">
    <property type="protein sequence ID" value="KAK0977088.1"/>
    <property type="molecule type" value="Genomic_DNA"/>
</dbReference>
<dbReference type="AlphaFoldDB" id="A0A4U0UZF5"/>
<accession>A0A4U0UZF5</accession>